<evidence type="ECO:0000313" key="3">
    <source>
        <dbReference type="Proteomes" id="UP001196413"/>
    </source>
</evidence>
<accession>A0AAD5QEP4</accession>
<evidence type="ECO:0000256" key="1">
    <source>
        <dbReference type="SAM" id="Phobius"/>
    </source>
</evidence>
<dbReference type="Proteomes" id="UP001196413">
    <property type="component" value="Unassembled WGS sequence"/>
</dbReference>
<proteinExistence type="predicted"/>
<keyword evidence="3" id="KW-1185">Reference proteome</keyword>
<evidence type="ECO:0000313" key="2">
    <source>
        <dbReference type="EMBL" id="KAJ1348522.1"/>
    </source>
</evidence>
<gene>
    <name evidence="2" type="ORF">KIN20_003839</name>
</gene>
<keyword evidence="1" id="KW-0812">Transmembrane</keyword>
<organism evidence="2 3">
    <name type="scientific">Parelaphostrongylus tenuis</name>
    <name type="common">Meningeal worm</name>
    <dbReference type="NCBI Taxonomy" id="148309"/>
    <lineage>
        <taxon>Eukaryota</taxon>
        <taxon>Metazoa</taxon>
        <taxon>Ecdysozoa</taxon>
        <taxon>Nematoda</taxon>
        <taxon>Chromadorea</taxon>
        <taxon>Rhabditida</taxon>
        <taxon>Rhabditina</taxon>
        <taxon>Rhabditomorpha</taxon>
        <taxon>Strongyloidea</taxon>
        <taxon>Metastrongylidae</taxon>
        <taxon>Parelaphostrongylus</taxon>
    </lineage>
</organism>
<protein>
    <submittedName>
        <fullName evidence="2">Uncharacterized protein</fullName>
    </submittedName>
</protein>
<feature type="transmembrane region" description="Helical" evidence="1">
    <location>
        <begin position="103"/>
        <end position="123"/>
    </location>
</feature>
<comment type="caution">
    <text evidence="2">The sequence shown here is derived from an EMBL/GenBank/DDBJ whole genome shotgun (WGS) entry which is preliminary data.</text>
</comment>
<reference evidence="2" key="1">
    <citation type="submission" date="2021-06" db="EMBL/GenBank/DDBJ databases">
        <title>Parelaphostrongylus tenuis whole genome reference sequence.</title>
        <authorList>
            <person name="Garwood T.J."/>
            <person name="Larsen P.A."/>
            <person name="Fountain-Jones N.M."/>
            <person name="Garbe J.R."/>
            <person name="Macchietto M.G."/>
            <person name="Kania S.A."/>
            <person name="Gerhold R.W."/>
            <person name="Richards J.E."/>
            <person name="Wolf T.M."/>
        </authorList>
    </citation>
    <scope>NUCLEOTIDE SEQUENCE</scope>
    <source>
        <strain evidence="2">MNPRO001-30</strain>
        <tissue evidence="2">Meninges</tissue>
    </source>
</reference>
<keyword evidence="1" id="KW-0472">Membrane</keyword>
<feature type="transmembrane region" description="Helical" evidence="1">
    <location>
        <begin position="70"/>
        <end position="91"/>
    </location>
</feature>
<keyword evidence="1" id="KW-1133">Transmembrane helix</keyword>
<name>A0AAD5QEP4_PARTN</name>
<dbReference type="EMBL" id="JAHQIW010000517">
    <property type="protein sequence ID" value="KAJ1348522.1"/>
    <property type="molecule type" value="Genomic_DNA"/>
</dbReference>
<feature type="transmembrane region" description="Helical" evidence="1">
    <location>
        <begin position="37"/>
        <end position="58"/>
    </location>
</feature>
<sequence>MDGSGAMNTRSNYRHCVRHTASLATAPHALLDVEFSFIFLMILCALTSCLTCVAKAIVYSSKKIRYQTIVVASGTNVLVHVIFLCVLLGSLESVFGLHFYYDVQLVSTTLAGIDMSIFPYIMATEYKDIERKRK</sequence>
<dbReference type="AlphaFoldDB" id="A0AAD5QEP4"/>